<feature type="compositionally biased region" description="Pro residues" evidence="1">
    <location>
        <begin position="66"/>
        <end position="75"/>
    </location>
</feature>
<accession>B9F3A5</accession>
<dbReference type="Proteomes" id="UP000007752">
    <property type="component" value="Chromosome 2"/>
</dbReference>
<evidence type="ECO:0000256" key="1">
    <source>
        <dbReference type="SAM" id="MobiDB-lite"/>
    </source>
</evidence>
<reference evidence="2" key="2">
    <citation type="submission" date="2008-12" db="EMBL/GenBank/DDBJ databases">
        <title>Improved gene annotation of the rice (Oryza sativa) genomes.</title>
        <authorList>
            <person name="Wang J."/>
            <person name="Li R."/>
            <person name="Fan W."/>
            <person name="Huang Q."/>
            <person name="Zhang J."/>
            <person name="Zhou Y."/>
            <person name="Hu Y."/>
            <person name="Zi S."/>
            <person name="Li J."/>
            <person name="Ni P."/>
            <person name="Zheng H."/>
            <person name="Zhang Y."/>
            <person name="Zhao M."/>
            <person name="Hao Q."/>
            <person name="McDermott J."/>
            <person name="Samudrala R."/>
            <person name="Kristiansen K."/>
            <person name="Wong G.K.-S."/>
        </authorList>
    </citation>
    <scope>NUCLEOTIDE SEQUENCE</scope>
</reference>
<name>B9F3A5_ORYSJ</name>
<feature type="compositionally biased region" description="Gly residues" evidence="1">
    <location>
        <begin position="169"/>
        <end position="179"/>
    </location>
</feature>
<reference evidence="2" key="1">
    <citation type="journal article" date="2005" name="PLoS Biol.">
        <title>The genomes of Oryza sativa: a history of duplications.</title>
        <authorList>
            <person name="Yu J."/>
            <person name="Wang J."/>
            <person name="Lin W."/>
            <person name="Li S."/>
            <person name="Li H."/>
            <person name="Zhou J."/>
            <person name="Ni P."/>
            <person name="Dong W."/>
            <person name="Hu S."/>
            <person name="Zeng C."/>
            <person name="Zhang J."/>
            <person name="Zhang Y."/>
            <person name="Li R."/>
            <person name="Xu Z."/>
            <person name="Li S."/>
            <person name="Li X."/>
            <person name="Zheng H."/>
            <person name="Cong L."/>
            <person name="Lin L."/>
            <person name="Yin J."/>
            <person name="Geng J."/>
            <person name="Li G."/>
            <person name="Shi J."/>
            <person name="Liu J."/>
            <person name="Lv H."/>
            <person name="Li J."/>
            <person name="Wang J."/>
            <person name="Deng Y."/>
            <person name="Ran L."/>
            <person name="Shi X."/>
            <person name="Wang X."/>
            <person name="Wu Q."/>
            <person name="Li C."/>
            <person name="Ren X."/>
            <person name="Wang J."/>
            <person name="Wang X."/>
            <person name="Li D."/>
            <person name="Liu D."/>
            <person name="Zhang X."/>
            <person name="Ji Z."/>
            <person name="Zhao W."/>
            <person name="Sun Y."/>
            <person name="Zhang Z."/>
            <person name="Bao J."/>
            <person name="Han Y."/>
            <person name="Dong L."/>
            <person name="Ji J."/>
            <person name="Chen P."/>
            <person name="Wu S."/>
            <person name="Liu J."/>
            <person name="Xiao Y."/>
            <person name="Bu D."/>
            <person name="Tan J."/>
            <person name="Yang L."/>
            <person name="Ye C."/>
            <person name="Zhang J."/>
            <person name="Xu J."/>
            <person name="Zhou Y."/>
            <person name="Yu Y."/>
            <person name="Zhang B."/>
            <person name="Zhuang S."/>
            <person name="Wei H."/>
            <person name="Liu B."/>
            <person name="Lei M."/>
            <person name="Yu H."/>
            <person name="Li Y."/>
            <person name="Xu H."/>
            <person name="Wei S."/>
            <person name="He X."/>
            <person name="Fang L."/>
            <person name="Zhang Z."/>
            <person name="Zhang Y."/>
            <person name="Huang X."/>
            <person name="Su Z."/>
            <person name="Tong W."/>
            <person name="Li J."/>
            <person name="Tong Z."/>
            <person name="Li S."/>
            <person name="Ye J."/>
            <person name="Wang L."/>
            <person name="Fang L."/>
            <person name="Lei T."/>
            <person name="Chen C."/>
            <person name="Chen H."/>
            <person name="Xu Z."/>
            <person name="Li H."/>
            <person name="Huang H."/>
            <person name="Zhang F."/>
            <person name="Xu H."/>
            <person name="Li N."/>
            <person name="Zhao C."/>
            <person name="Li S."/>
            <person name="Dong L."/>
            <person name="Huang Y."/>
            <person name="Li L."/>
            <person name="Xi Y."/>
            <person name="Qi Q."/>
            <person name="Li W."/>
            <person name="Zhang B."/>
            <person name="Hu W."/>
            <person name="Zhang Y."/>
            <person name="Tian X."/>
            <person name="Jiao Y."/>
            <person name="Liang X."/>
            <person name="Jin J."/>
            <person name="Gao L."/>
            <person name="Zheng W."/>
            <person name="Hao B."/>
            <person name="Liu S."/>
            <person name="Wang W."/>
            <person name="Yuan L."/>
            <person name="Cao M."/>
            <person name="McDermott J."/>
            <person name="Samudrala R."/>
            <person name="Wang J."/>
            <person name="Wong G.K."/>
            <person name="Yang H."/>
        </authorList>
    </citation>
    <scope>NUCLEOTIDE SEQUENCE [LARGE SCALE GENOMIC DNA]</scope>
</reference>
<dbReference type="EMBL" id="CM000139">
    <property type="protein sequence ID" value="EEE56403.1"/>
    <property type="molecule type" value="Genomic_DNA"/>
</dbReference>
<organism evidence="2">
    <name type="scientific">Oryza sativa subsp. japonica</name>
    <name type="common">Rice</name>
    <dbReference type="NCBI Taxonomy" id="39947"/>
    <lineage>
        <taxon>Eukaryota</taxon>
        <taxon>Viridiplantae</taxon>
        <taxon>Streptophyta</taxon>
        <taxon>Embryophyta</taxon>
        <taxon>Tracheophyta</taxon>
        <taxon>Spermatophyta</taxon>
        <taxon>Magnoliopsida</taxon>
        <taxon>Liliopsida</taxon>
        <taxon>Poales</taxon>
        <taxon>Poaceae</taxon>
        <taxon>BOP clade</taxon>
        <taxon>Oryzoideae</taxon>
        <taxon>Oryzeae</taxon>
        <taxon>Oryzinae</taxon>
        <taxon>Oryza</taxon>
        <taxon>Oryza sativa</taxon>
    </lineage>
</organism>
<evidence type="ECO:0000313" key="2">
    <source>
        <dbReference type="EMBL" id="EEE56403.1"/>
    </source>
</evidence>
<dbReference type="AlphaFoldDB" id="B9F3A5"/>
<gene>
    <name evidence="2" type="ORF">OsJ_05559</name>
</gene>
<feature type="region of interest" description="Disordered" evidence="1">
    <location>
        <begin position="128"/>
        <end position="195"/>
    </location>
</feature>
<feature type="region of interest" description="Disordered" evidence="1">
    <location>
        <begin position="41"/>
        <end position="98"/>
    </location>
</feature>
<proteinExistence type="predicted"/>
<sequence length="195" mass="19818">MKEFACVECVYIGGQRAPTTKDISIFCEPERISANGYLFTADGDKYKRSPPESALPRGGSGGDPATPLPPTPPPFSASLSPERPPARPRGRKDGGGRALLVSSRLDGLGEPPGDGLVAGSAVGSAAATPGFDNGAGNGQRLPPEVESPGVLMWVPRPWGTPVVEARGIPGAGAAPGGGVSTQAPRAGHWRPPAPL</sequence>
<protein>
    <submittedName>
        <fullName evidence="2">Uncharacterized protein</fullName>
    </submittedName>
</protein>